<dbReference type="InterPro" id="IPR013088">
    <property type="entry name" value="Znf_NHR/GATA"/>
</dbReference>
<dbReference type="InterPro" id="IPR042403">
    <property type="entry name" value="Spt21/Ams2"/>
</dbReference>
<dbReference type="CDD" id="cd00202">
    <property type="entry name" value="ZnF_GATA"/>
    <property type="match status" value="1"/>
</dbReference>
<feature type="compositionally biased region" description="Polar residues" evidence="1">
    <location>
        <begin position="675"/>
        <end position="695"/>
    </location>
</feature>
<feature type="compositionally biased region" description="Polar residues" evidence="1">
    <location>
        <begin position="528"/>
        <end position="549"/>
    </location>
</feature>
<feature type="compositionally biased region" description="Polar residues" evidence="1">
    <location>
        <begin position="94"/>
        <end position="106"/>
    </location>
</feature>
<dbReference type="GO" id="GO:0006357">
    <property type="term" value="P:regulation of transcription by RNA polymerase II"/>
    <property type="evidence" value="ECO:0007669"/>
    <property type="project" value="TreeGrafter"/>
</dbReference>
<dbReference type="GO" id="GO:0043565">
    <property type="term" value="F:sequence-specific DNA binding"/>
    <property type="evidence" value="ECO:0007669"/>
    <property type="project" value="InterPro"/>
</dbReference>
<dbReference type="Proteomes" id="UP001214628">
    <property type="component" value="Chromosome 3"/>
</dbReference>
<organism evidence="3 4">
    <name type="scientific">Malassezia psittaci</name>
    <dbReference type="NCBI Taxonomy" id="1821823"/>
    <lineage>
        <taxon>Eukaryota</taxon>
        <taxon>Fungi</taxon>
        <taxon>Dikarya</taxon>
        <taxon>Basidiomycota</taxon>
        <taxon>Ustilaginomycotina</taxon>
        <taxon>Malasseziomycetes</taxon>
        <taxon>Malasseziales</taxon>
        <taxon>Malasseziaceae</taxon>
        <taxon>Malassezia</taxon>
    </lineage>
</organism>
<feature type="region of interest" description="Disordered" evidence="1">
    <location>
        <begin position="189"/>
        <end position="218"/>
    </location>
</feature>
<feature type="compositionally biased region" description="Polar residues" evidence="1">
    <location>
        <begin position="441"/>
        <end position="450"/>
    </location>
</feature>
<feature type="compositionally biased region" description="Polar residues" evidence="1">
    <location>
        <begin position="258"/>
        <end position="269"/>
    </location>
</feature>
<feature type="region of interest" description="Disordered" evidence="1">
    <location>
        <begin position="506"/>
        <end position="734"/>
    </location>
</feature>
<feature type="domain" description="Ams2/SPT21 N-terminal" evidence="2">
    <location>
        <begin position="1"/>
        <end position="75"/>
    </location>
</feature>
<evidence type="ECO:0000313" key="3">
    <source>
        <dbReference type="EMBL" id="WFD43878.1"/>
    </source>
</evidence>
<feature type="compositionally biased region" description="Polar residues" evidence="1">
    <location>
        <begin position="398"/>
        <end position="429"/>
    </location>
</feature>
<dbReference type="PANTHER" id="PTHR39147:SF1">
    <property type="entry name" value="PROTEIN SPT21"/>
    <property type="match status" value="1"/>
</dbReference>
<feature type="compositionally biased region" description="Polar residues" evidence="1">
    <location>
        <begin position="619"/>
        <end position="651"/>
    </location>
</feature>
<dbReference type="Pfam" id="PF25823">
    <property type="entry name" value="Ams2-SPT21_N"/>
    <property type="match status" value="1"/>
</dbReference>
<feature type="region of interest" description="Disordered" evidence="1">
    <location>
        <begin position="240"/>
        <end position="271"/>
    </location>
</feature>
<name>A0AAF0F706_9BASI</name>
<dbReference type="SUPFAM" id="SSF57716">
    <property type="entry name" value="Glucocorticoid receptor-like (DNA-binding domain)"/>
    <property type="match status" value="1"/>
</dbReference>
<evidence type="ECO:0000259" key="2">
    <source>
        <dbReference type="Pfam" id="PF25823"/>
    </source>
</evidence>
<dbReference type="PANTHER" id="PTHR39147">
    <property type="entry name" value="PROTEIN SPT21"/>
    <property type="match status" value="1"/>
</dbReference>
<dbReference type="AlphaFoldDB" id="A0AAF0F706"/>
<dbReference type="EMBL" id="CP118377">
    <property type="protein sequence ID" value="WFD43878.1"/>
    <property type="molecule type" value="Genomic_DNA"/>
</dbReference>
<gene>
    <name evidence="3" type="ORF">MPSI1_002543</name>
</gene>
<feature type="region of interest" description="Disordered" evidence="1">
    <location>
        <begin position="384"/>
        <end position="451"/>
    </location>
</feature>
<feature type="compositionally biased region" description="Low complexity" evidence="1">
    <location>
        <begin position="204"/>
        <end position="218"/>
    </location>
</feature>
<evidence type="ECO:0000313" key="4">
    <source>
        <dbReference type="Proteomes" id="UP001214628"/>
    </source>
</evidence>
<sequence>MEVKVLYSLDNSPQHTMIARGSKKTSVRVAYAPMPLGALGRVSLKTCLGMICVASPELVLDRTNDYIVYAVDPEESYRAMQRSPTHRLHESRSHPSTNPNDSPSRRTVATQVLVGKGFMRNVLEEHGDGSAFITGRVRSESKHTYSAFSSDEDDEETSSKSEILEVVLRIKEAPQQSREQLQHLLQGIGESSKGANPSTNDAPAIDSSSPHITSSAHSNIPTAEQRQLMSMLHVIAGALPEQKPRQTPPEVLEKRSVSPATTTPSANGSKSDRICYNCGTTTSKTWRMLQLPAGEHVSHPQSEKPPADVVPMTWTPKYAQRPSCVADGETRWQACNACGLYFTKYGTSRSAQMCAGVRNEKKREPRAPKRIKYEVYNAAENSATHSANPAFSHDSNAKHTTVARSGQCSGPSSDPSELSLSRQVASSPLRSAKMPPPPALTSPSARSSRNVRAVTPGQYAMPSYMIHSSPSTAMNRLLSETEQDFQEMHPSGEFPTPGKLMSIKPHHLSTSPGMLRRSPRKRPHGTLDQVNPYASNSIPCSAPNESTDTLFAKHTRKSERSSSANPSLDLSPGLWSSAKRRNGLGESPSNFAFPLEDSFECPPSPSAERASRAERRNGRGTSSSPNSGTDLTLPTSSASLATPTGPINTHDLSGLQHHPWLSGKALSAMHDPRKSSSIPPEDQNPSKLQASNDLQPGTPPRSTMRRSSSMTQRPLPVTVEDASSSQQSSAYNSPESAVEYIEDPYGLLSASGFAQYDKDGNLVLGEGLNLDALQGIELHSADSFGDHLRDFTAHGGLGLAAHLGQTNTPHVESFSGNHTGGNGIDAMLDDPGVLALLANCHNDTSTQQDSGGEPVASS</sequence>
<accession>A0AAF0F706</accession>
<dbReference type="Gene3D" id="3.30.50.10">
    <property type="entry name" value="Erythroid Transcription Factor GATA-1, subunit A"/>
    <property type="match status" value="1"/>
</dbReference>
<feature type="region of interest" description="Disordered" evidence="1">
    <location>
        <begin position="78"/>
        <end position="106"/>
    </location>
</feature>
<dbReference type="GO" id="GO:0030466">
    <property type="term" value="P:silent mating-type cassette heterochromatin formation"/>
    <property type="evidence" value="ECO:0007669"/>
    <property type="project" value="TreeGrafter"/>
</dbReference>
<dbReference type="InterPro" id="IPR000679">
    <property type="entry name" value="Znf_GATA"/>
</dbReference>
<keyword evidence="4" id="KW-1185">Reference proteome</keyword>
<protein>
    <recommendedName>
        <fullName evidence="2">Ams2/SPT21 N-terminal domain-containing protein</fullName>
    </recommendedName>
</protein>
<evidence type="ECO:0000256" key="1">
    <source>
        <dbReference type="SAM" id="MobiDB-lite"/>
    </source>
</evidence>
<dbReference type="InterPro" id="IPR057725">
    <property type="entry name" value="Ams2-SPT21_N"/>
</dbReference>
<dbReference type="GO" id="GO:0008270">
    <property type="term" value="F:zinc ion binding"/>
    <property type="evidence" value="ECO:0007669"/>
    <property type="project" value="InterPro"/>
</dbReference>
<reference evidence="3" key="1">
    <citation type="submission" date="2023-02" db="EMBL/GenBank/DDBJ databases">
        <title>Mating type loci evolution in Malassezia.</title>
        <authorList>
            <person name="Coelho M.A."/>
        </authorList>
    </citation>
    <scope>NUCLEOTIDE SEQUENCE</scope>
    <source>
        <strain evidence="3">CBS 14136</strain>
    </source>
</reference>
<proteinExistence type="predicted"/>
<dbReference type="GO" id="GO:0000183">
    <property type="term" value="P:rDNA heterochromatin formation"/>
    <property type="evidence" value="ECO:0007669"/>
    <property type="project" value="TreeGrafter"/>
</dbReference>
<feature type="compositionally biased region" description="Low complexity" evidence="1">
    <location>
        <begin position="700"/>
        <end position="714"/>
    </location>
</feature>